<accession>A0ABM3QIH0</accession>
<feature type="compositionally biased region" description="Low complexity" evidence="1">
    <location>
        <begin position="1"/>
        <end position="18"/>
    </location>
</feature>
<sequence>MNPETQSSLSQLESNNSNHLVESTTQQPKKKRQGPFRGPSRALKYKKLRSVQPGKVKVRIPAALGAIVGDRANQFVAECADWVKEICPLNVTSWNDMPEEATDRLYSRIKAKYDFSEADGTHIDKALRIQCSTLYRHRRERLKAAYFSKSRNLKEVERACPVTIDLAQWRWLIYSYWNLPKQRASINYDIYIYLHCHRFSNLIYSFVNNRKEVKRIGRMLFKEDPVSLWCQINS</sequence>
<proteinExistence type="predicted"/>
<protein>
    <submittedName>
        <fullName evidence="3">Uncharacterized protein</fullName>
    </submittedName>
</protein>
<dbReference type="GeneID" id="130459683"/>
<reference evidence="2" key="1">
    <citation type="journal article" date="2021" name="Nat. Commun.">
        <title>Genomic analyses provide insights into spinach domestication and the genetic basis of agronomic traits.</title>
        <authorList>
            <person name="Cai X."/>
            <person name="Sun X."/>
            <person name="Xu C."/>
            <person name="Sun H."/>
            <person name="Wang X."/>
            <person name="Ge C."/>
            <person name="Zhang Z."/>
            <person name="Wang Q."/>
            <person name="Fei Z."/>
            <person name="Jiao C."/>
            <person name="Wang Q."/>
        </authorList>
    </citation>
    <scope>NUCLEOTIDE SEQUENCE [LARGE SCALE GENOMIC DNA]</scope>
    <source>
        <strain evidence="2">cv. Varoflay</strain>
    </source>
</reference>
<evidence type="ECO:0000256" key="1">
    <source>
        <dbReference type="SAM" id="MobiDB-lite"/>
    </source>
</evidence>
<organism evidence="2 3">
    <name type="scientific">Spinacia oleracea</name>
    <name type="common">Spinach</name>
    <dbReference type="NCBI Taxonomy" id="3562"/>
    <lineage>
        <taxon>Eukaryota</taxon>
        <taxon>Viridiplantae</taxon>
        <taxon>Streptophyta</taxon>
        <taxon>Embryophyta</taxon>
        <taxon>Tracheophyta</taxon>
        <taxon>Spermatophyta</taxon>
        <taxon>Magnoliopsida</taxon>
        <taxon>eudicotyledons</taxon>
        <taxon>Gunneridae</taxon>
        <taxon>Pentapetalae</taxon>
        <taxon>Caryophyllales</taxon>
        <taxon>Chenopodiaceae</taxon>
        <taxon>Chenopodioideae</taxon>
        <taxon>Anserineae</taxon>
        <taxon>Spinacia</taxon>
    </lineage>
</organism>
<keyword evidence="2" id="KW-1185">Reference proteome</keyword>
<dbReference type="Proteomes" id="UP000813463">
    <property type="component" value="Chromosome 4"/>
</dbReference>
<dbReference type="PANTHER" id="PTHR33499">
    <property type="entry name" value="OS12G0282400 PROTEIN-RELATED"/>
    <property type="match status" value="1"/>
</dbReference>
<reference evidence="3" key="2">
    <citation type="submission" date="2025-08" db="UniProtKB">
        <authorList>
            <consortium name="RefSeq"/>
        </authorList>
    </citation>
    <scope>IDENTIFICATION</scope>
    <source>
        <tissue evidence="3">Leaf</tissue>
    </source>
</reference>
<evidence type="ECO:0000313" key="2">
    <source>
        <dbReference type="Proteomes" id="UP000813463"/>
    </source>
</evidence>
<dbReference type="RefSeq" id="XP_056683156.1">
    <property type="nucleotide sequence ID" value="XM_056827178.1"/>
</dbReference>
<dbReference type="PANTHER" id="PTHR33499:SF43">
    <property type="entry name" value="TRANSPOSASE, PTTA_EN_SPM, PLANT"/>
    <property type="match status" value="1"/>
</dbReference>
<name>A0ABM3QIH0_SPIOL</name>
<gene>
    <name evidence="3" type="primary">LOC130459683</name>
</gene>
<evidence type="ECO:0000313" key="3">
    <source>
        <dbReference type="RefSeq" id="XP_056683156.1"/>
    </source>
</evidence>
<feature type="region of interest" description="Disordered" evidence="1">
    <location>
        <begin position="1"/>
        <end position="39"/>
    </location>
</feature>